<dbReference type="PANTHER" id="PTHR11659">
    <property type="entry name" value="GLUTAMYL-TRNA GLN AMIDOTRANSFERASE SUBUNIT B MITOCHONDRIAL AND PROKARYOTIC PET112-RELATED"/>
    <property type="match status" value="1"/>
</dbReference>
<evidence type="ECO:0000256" key="6">
    <source>
        <dbReference type="ARBA" id="ARBA00022840"/>
    </source>
</evidence>
<evidence type="ECO:0000256" key="3">
    <source>
        <dbReference type="ARBA" id="ARBA00016923"/>
    </source>
</evidence>
<dbReference type="InterPro" id="IPR017958">
    <property type="entry name" value="Gln-tRNA_amidoTrfase_suB_CS"/>
</dbReference>
<dbReference type="SUPFAM" id="SSF89095">
    <property type="entry name" value="GatB/YqeY motif"/>
    <property type="match status" value="1"/>
</dbReference>
<evidence type="ECO:0000256" key="8">
    <source>
        <dbReference type="ARBA" id="ARBA00024799"/>
    </source>
</evidence>
<comment type="catalytic activity">
    <reaction evidence="9 11">
        <text>L-aspartyl-tRNA(Asn) + L-glutamine + ATP + H2O = L-asparaginyl-tRNA(Asn) + L-glutamate + ADP + phosphate + 2 H(+)</text>
        <dbReference type="Rhea" id="RHEA:14513"/>
        <dbReference type="Rhea" id="RHEA-COMP:9674"/>
        <dbReference type="Rhea" id="RHEA-COMP:9677"/>
        <dbReference type="ChEBI" id="CHEBI:15377"/>
        <dbReference type="ChEBI" id="CHEBI:15378"/>
        <dbReference type="ChEBI" id="CHEBI:29985"/>
        <dbReference type="ChEBI" id="CHEBI:30616"/>
        <dbReference type="ChEBI" id="CHEBI:43474"/>
        <dbReference type="ChEBI" id="CHEBI:58359"/>
        <dbReference type="ChEBI" id="CHEBI:78515"/>
        <dbReference type="ChEBI" id="CHEBI:78516"/>
        <dbReference type="ChEBI" id="CHEBI:456216"/>
    </reaction>
</comment>
<gene>
    <name evidence="11 13" type="primary">gatB</name>
    <name evidence="13" type="ORF">ACFORL_01725</name>
</gene>
<dbReference type="SMART" id="SM00845">
    <property type="entry name" value="GatB_Yqey"/>
    <property type="match status" value="1"/>
</dbReference>
<comment type="caution">
    <text evidence="13">The sequence shown here is derived from an EMBL/GenBank/DDBJ whole genome shotgun (WGS) entry which is preliminary data.</text>
</comment>
<dbReference type="EC" id="6.3.5.-" evidence="11"/>
<feature type="domain" description="Asn/Gln amidotransferase" evidence="12">
    <location>
        <begin position="328"/>
        <end position="476"/>
    </location>
</feature>
<evidence type="ECO:0000256" key="4">
    <source>
        <dbReference type="ARBA" id="ARBA00022598"/>
    </source>
</evidence>
<dbReference type="InterPro" id="IPR006075">
    <property type="entry name" value="Asn/Gln-tRNA_Trfase_suB/E_cat"/>
</dbReference>
<evidence type="ECO:0000259" key="12">
    <source>
        <dbReference type="SMART" id="SM00845"/>
    </source>
</evidence>
<reference evidence="14" key="1">
    <citation type="journal article" date="2019" name="Int. J. Syst. Evol. Microbiol.">
        <title>The Global Catalogue of Microorganisms (GCM) 10K type strain sequencing project: providing services to taxonomists for standard genome sequencing and annotation.</title>
        <authorList>
            <consortium name="The Broad Institute Genomics Platform"/>
            <consortium name="The Broad Institute Genome Sequencing Center for Infectious Disease"/>
            <person name="Wu L."/>
            <person name="Ma J."/>
        </authorList>
    </citation>
    <scope>NUCLEOTIDE SEQUENCE [LARGE SCALE GENOMIC DNA]</scope>
    <source>
        <strain evidence="14">CCUG 59858</strain>
    </source>
</reference>
<dbReference type="InterPro" id="IPR023168">
    <property type="entry name" value="GatB_Yqey_C_2"/>
</dbReference>
<proteinExistence type="inferred from homology"/>
<name>A0ABV8CC05_9GAMM</name>
<evidence type="ECO:0000256" key="10">
    <source>
        <dbReference type="ARBA" id="ARBA00047913"/>
    </source>
</evidence>
<dbReference type="InterPro" id="IPR017959">
    <property type="entry name" value="Asn/Gln-tRNA_amidoTrfase_suB/E"/>
</dbReference>
<dbReference type="NCBIfam" id="NF004012">
    <property type="entry name" value="PRK05477.1-2"/>
    <property type="match status" value="1"/>
</dbReference>
<keyword evidence="14" id="KW-1185">Reference proteome</keyword>
<evidence type="ECO:0000256" key="2">
    <source>
        <dbReference type="ARBA" id="ARBA00011123"/>
    </source>
</evidence>
<protein>
    <recommendedName>
        <fullName evidence="3 11">Aspartyl/glutamyl-tRNA(Asn/Gln) amidotransferase subunit B</fullName>
        <shortName evidence="11">Asp/Glu-ADT subunit B</shortName>
        <ecNumber evidence="11">6.3.5.-</ecNumber>
    </recommendedName>
</protein>
<dbReference type="HAMAP" id="MF_00121">
    <property type="entry name" value="GatB"/>
    <property type="match status" value="1"/>
</dbReference>
<comment type="similarity">
    <text evidence="1 11">Belongs to the GatB/GatE family. GatB subfamily.</text>
</comment>
<evidence type="ECO:0000256" key="5">
    <source>
        <dbReference type="ARBA" id="ARBA00022741"/>
    </source>
</evidence>
<dbReference type="RefSeq" id="WP_382340489.1">
    <property type="nucleotide sequence ID" value="NZ_JBHSAB010000001.1"/>
</dbReference>
<dbReference type="NCBIfam" id="TIGR00133">
    <property type="entry name" value="gatB"/>
    <property type="match status" value="1"/>
</dbReference>
<comment type="function">
    <text evidence="8 11">Allows the formation of correctly charged Asn-tRNA(Asn) or Gln-tRNA(Gln) through the transamidation of misacylated Asp-tRNA(Asn) or Glu-tRNA(Gln) in organisms which lack either or both of asparaginyl-tRNA or glutaminyl-tRNA synthetases. The reaction takes place in the presence of glutamine and ATP through an activated phospho-Asp-tRNA(Asn) or phospho-Glu-tRNA(Gln).</text>
</comment>
<dbReference type="InterPro" id="IPR018027">
    <property type="entry name" value="Asn/Gln_amidotransferase"/>
</dbReference>
<dbReference type="InterPro" id="IPR004413">
    <property type="entry name" value="GatB"/>
</dbReference>
<keyword evidence="5 11" id="KW-0547">Nucleotide-binding</keyword>
<comment type="catalytic activity">
    <reaction evidence="10 11">
        <text>L-glutamyl-tRNA(Gln) + L-glutamine + ATP + H2O = L-glutaminyl-tRNA(Gln) + L-glutamate + ADP + phosphate + H(+)</text>
        <dbReference type="Rhea" id="RHEA:17521"/>
        <dbReference type="Rhea" id="RHEA-COMP:9681"/>
        <dbReference type="Rhea" id="RHEA-COMP:9684"/>
        <dbReference type="ChEBI" id="CHEBI:15377"/>
        <dbReference type="ChEBI" id="CHEBI:15378"/>
        <dbReference type="ChEBI" id="CHEBI:29985"/>
        <dbReference type="ChEBI" id="CHEBI:30616"/>
        <dbReference type="ChEBI" id="CHEBI:43474"/>
        <dbReference type="ChEBI" id="CHEBI:58359"/>
        <dbReference type="ChEBI" id="CHEBI:78520"/>
        <dbReference type="ChEBI" id="CHEBI:78521"/>
        <dbReference type="ChEBI" id="CHEBI:456216"/>
    </reaction>
</comment>
<dbReference type="EMBL" id="JBHSAB010000001">
    <property type="protein sequence ID" value="MFC3907800.1"/>
    <property type="molecule type" value="Genomic_DNA"/>
</dbReference>
<evidence type="ECO:0000256" key="7">
    <source>
        <dbReference type="ARBA" id="ARBA00022917"/>
    </source>
</evidence>
<evidence type="ECO:0000313" key="13">
    <source>
        <dbReference type="EMBL" id="MFC3907800.1"/>
    </source>
</evidence>
<evidence type="ECO:0000256" key="1">
    <source>
        <dbReference type="ARBA" id="ARBA00005306"/>
    </source>
</evidence>
<keyword evidence="6 11" id="KW-0067">ATP-binding</keyword>
<organism evidence="13 14">
    <name type="scientific">Legionella dresdenensis</name>
    <dbReference type="NCBI Taxonomy" id="450200"/>
    <lineage>
        <taxon>Bacteria</taxon>
        <taxon>Pseudomonadati</taxon>
        <taxon>Pseudomonadota</taxon>
        <taxon>Gammaproteobacteria</taxon>
        <taxon>Legionellales</taxon>
        <taxon>Legionellaceae</taxon>
        <taxon>Legionella</taxon>
    </lineage>
</organism>
<dbReference type="Pfam" id="PF02637">
    <property type="entry name" value="GatB_Yqey"/>
    <property type="match status" value="1"/>
</dbReference>
<keyword evidence="7 11" id="KW-0648">Protein biosynthesis</keyword>
<dbReference type="Proteomes" id="UP001595758">
    <property type="component" value="Unassembled WGS sequence"/>
</dbReference>
<dbReference type="InterPro" id="IPR003789">
    <property type="entry name" value="Asn/Gln_tRNA_amidoTrase-B-like"/>
</dbReference>
<evidence type="ECO:0000313" key="14">
    <source>
        <dbReference type="Proteomes" id="UP001595758"/>
    </source>
</evidence>
<accession>A0ABV8CC05</accession>
<dbReference type="NCBIfam" id="NF004014">
    <property type="entry name" value="PRK05477.1-4"/>
    <property type="match status" value="1"/>
</dbReference>
<sequence>MMWDTVIGLEVHVQLQTRSKLFSGSATGFGAAPNSQTSFIDAGLPGVLPVLNQQAVKMAIQLGMAINAEINDLSYFERKNYFYPDLPKGYQISQYQRPIVSNGELAIETANGIQKTVTIVRAHLEEDAGKSIHDAHADYTGIDLNRAGMPLLEIVTSPCLYSAEEAIAYLKALHQLVRFLGICDGNMQEGSFRCDVNISLKPAGASQLGTRTELKNLNSFRFIEKAIRYEQARHQDLLESGLRVAQETRLFCPDTETTQVMRSKENEHDYRYFPDPDLLPIAIDSELLTQLKQTLPLLPWQIKEQLINQGQLNADDIAFVLSSPAAYQFFTAVSANSESDQKTICNWLKGAYAAALNNSNLGFENAPVPASVMADLLNRLQRKEVTAAIAKKIFVKLWEQQGTIDEIIKQENYSQSVDDNQLEPLIQTIVQQHPQQAADYRNGKDKLLGFFVGLVMKQTKGQADPELVNQLLKKYLAG</sequence>
<comment type="subunit">
    <text evidence="2 11">Heterotrimer of A, B and C subunits.</text>
</comment>
<dbReference type="PROSITE" id="PS01234">
    <property type="entry name" value="GATB"/>
    <property type="match status" value="1"/>
</dbReference>
<dbReference type="Pfam" id="PF02934">
    <property type="entry name" value="GatB_N"/>
    <property type="match status" value="1"/>
</dbReference>
<evidence type="ECO:0000256" key="11">
    <source>
        <dbReference type="HAMAP-Rule" id="MF_00121"/>
    </source>
</evidence>
<dbReference type="SUPFAM" id="SSF55931">
    <property type="entry name" value="Glutamine synthetase/guanido kinase"/>
    <property type="match status" value="1"/>
</dbReference>
<dbReference type="InterPro" id="IPR014746">
    <property type="entry name" value="Gln_synth/guanido_kin_cat_dom"/>
</dbReference>
<dbReference type="PANTHER" id="PTHR11659:SF0">
    <property type="entry name" value="GLUTAMYL-TRNA(GLN) AMIDOTRANSFERASE SUBUNIT B, MITOCHONDRIAL"/>
    <property type="match status" value="1"/>
</dbReference>
<dbReference type="Gene3D" id="1.10.10.410">
    <property type="match status" value="1"/>
</dbReference>
<keyword evidence="4 11" id="KW-0436">Ligase</keyword>
<evidence type="ECO:0000256" key="9">
    <source>
        <dbReference type="ARBA" id="ARBA00047380"/>
    </source>
</evidence>